<dbReference type="EMBL" id="LATX01001857">
    <property type="protein sequence ID" value="KTB37312.1"/>
    <property type="molecule type" value="Genomic_DNA"/>
</dbReference>
<evidence type="ECO:0000313" key="1">
    <source>
        <dbReference type="EMBL" id="KTB37312.1"/>
    </source>
</evidence>
<protein>
    <submittedName>
        <fullName evidence="1">Uncharacterized protein</fullName>
    </submittedName>
</protein>
<organism evidence="1 2">
    <name type="scientific">Moniliophthora roreri</name>
    <name type="common">Frosty pod rot fungus</name>
    <name type="synonym">Monilia roreri</name>
    <dbReference type="NCBI Taxonomy" id="221103"/>
    <lineage>
        <taxon>Eukaryota</taxon>
        <taxon>Fungi</taxon>
        <taxon>Dikarya</taxon>
        <taxon>Basidiomycota</taxon>
        <taxon>Agaricomycotina</taxon>
        <taxon>Agaricomycetes</taxon>
        <taxon>Agaricomycetidae</taxon>
        <taxon>Agaricales</taxon>
        <taxon>Marasmiineae</taxon>
        <taxon>Marasmiaceae</taxon>
        <taxon>Moniliophthora</taxon>
    </lineage>
</organism>
<dbReference type="Proteomes" id="UP000054988">
    <property type="component" value="Unassembled WGS sequence"/>
</dbReference>
<proteinExistence type="predicted"/>
<sequence length="44" mass="5152">MLLAQQHQHLNTTRLSDAESKVKFEHKYRLDQVKLRSSTLTLSV</sequence>
<accession>A0A0W0FLY1</accession>
<name>A0A0W0FLY1_MONRR</name>
<evidence type="ECO:0000313" key="2">
    <source>
        <dbReference type="Proteomes" id="UP000054988"/>
    </source>
</evidence>
<reference evidence="1 2" key="1">
    <citation type="submission" date="2015-12" db="EMBL/GenBank/DDBJ databases">
        <title>Draft genome sequence of Moniliophthora roreri, the causal agent of frosty pod rot of cacao.</title>
        <authorList>
            <person name="Aime M.C."/>
            <person name="Diaz-Valderrama J.R."/>
            <person name="Kijpornyongpan T."/>
            <person name="Phillips-Mora W."/>
        </authorList>
    </citation>
    <scope>NUCLEOTIDE SEQUENCE [LARGE SCALE GENOMIC DNA]</scope>
    <source>
        <strain evidence="1 2">MCA 2952</strain>
    </source>
</reference>
<dbReference type="AlphaFoldDB" id="A0A0W0FLY1"/>
<comment type="caution">
    <text evidence="1">The sequence shown here is derived from an EMBL/GenBank/DDBJ whole genome shotgun (WGS) entry which is preliminary data.</text>
</comment>
<gene>
    <name evidence="1" type="ORF">WG66_10123</name>
</gene>